<gene>
    <name evidence="1" type="ORF">J1C56_02255</name>
</gene>
<organism evidence="1 2">
    <name type="scientific">Aminobacter anthyllidis</name>
    <dbReference type="NCBI Taxonomy" id="1035067"/>
    <lineage>
        <taxon>Bacteria</taxon>
        <taxon>Pseudomonadati</taxon>
        <taxon>Pseudomonadota</taxon>
        <taxon>Alphaproteobacteria</taxon>
        <taxon>Hyphomicrobiales</taxon>
        <taxon>Phyllobacteriaceae</taxon>
        <taxon>Aminobacter</taxon>
    </lineage>
</organism>
<protein>
    <submittedName>
        <fullName evidence="1">Uncharacterized protein</fullName>
    </submittedName>
</protein>
<sequence length="97" mass="10816">MVAKIKTVCIAGSWGELTVSANTGRVISYDHQGTLPDPDGETGYSDIVRVDLDEWRKTYPREEPQHLDVLDVGAWTSGGEYVPPEVEWRKDIRGVEA</sequence>
<name>A0A9X1A6Z8_9HYPH</name>
<evidence type="ECO:0000313" key="1">
    <source>
        <dbReference type="EMBL" id="MBT1154407.1"/>
    </source>
</evidence>
<comment type="caution">
    <text evidence="1">The sequence shown here is derived from an EMBL/GenBank/DDBJ whole genome shotgun (WGS) entry which is preliminary data.</text>
</comment>
<dbReference type="RefSeq" id="WP_214385594.1">
    <property type="nucleotide sequence ID" value="NZ_JAFLWW010000001.1"/>
</dbReference>
<evidence type="ECO:0000313" key="2">
    <source>
        <dbReference type="Proteomes" id="UP001138921"/>
    </source>
</evidence>
<reference evidence="1" key="1">
    <citation type="journal article" date="2021" name="Microorganisms">
        <title>Phylogenomic Reconstruction and Metabolic Potential of the Genus Aminobacter.</title>
        <authorList>
            <person name="Artuso I."/>
            <person name="Turrini P."/>
            <person name="Pirolo M."/>
            <person name="Lugli G.A."/>
            <person name="Ventura M."/>
            <person name="Visca P."/>
        </authorList>
    </citation>
    <scope>NUCLEOTIDE SEQUENCE</scope>
    <source>
        <strain evidence="1">LMG 26462</strain>
    </source>
</reference>
<dbReference type="EMBL" id="JAFLWW010000001">
    <property type="protein sequence ID" value="MBT1154407.1"/>
    <property type="molecule type" value="Genomic_DNA"/>
</dbReference>
<accession>A0A9X1A6Z8</accession>
<reference evidence="1" key="2">
    <citation type="submission" date="2021-03" db="EMBL/GenBank/DDBJ databases">
        <authorList>
            <person name="Artuso I."/>
            <person name="Turrini P."/>
            <person name="Pirolo M."/>
            <person name="Lugli G.A."/>
            <person name="Ventura M."/>
            <person name="Visca P."/>
        </authorList>
    </citation>
    <scope>NUCLEOTIDE SEQUENCE</scope>
    <source>
        <strain evidence="1">LMG 26462</strain>
    </source>
</reference>
<keyword evidence="2" id="KW-1185">Reference proteome</keyword>
<dbReference type="AlphaFoldDB" id="A0A9X1A6Z8"/>
<dbReference type="Proteomes" id="UP001138921">
    <property type="component" value="Unassembled WGS sequence"/>
</dbReference>
<proteinExistence type="predicted"/>